<evidence type="ECO:0008006" key="4">
    <source>
        <dbReference type="Google" id="ProtNLM"/>
    </source>
</evidence>
<proteinExistence type="predicted"/>
<dbReference type="EMBL" id="JACGWL010000526">
    <property type="protein sequence ID" value="KAK4383729.1"/>
    <property type="molecule type" value="Genomic_DNA"/>
</dbReference>
<reference evidence="2" key="1">
    <citation type="submission" date="2020-06" db="EMBL/GenBank/DDBJ databases">
        <authorList>
            <person name="Li T."/>
            <person name="Hu X."/>
            <person name="Zhang T."/>
            <person name="Song X."/>
            <person name="Zhang H."/>
            <person name="Dai N."/>
            <person name="Sheng W."/>
            <person name="Hou X."/>
            <person name="Wei L."/>
        </authorList>
    </citation>
    <scope>NUCLEOTIDE SEQUENCE</scope>
    <source>
        <strain evidence="2">K16</strain>
        <tissue evidence="2">Leaf</tissue>
    </source>
</reference>
<sequence>MKEDETLRAYVQCFNNIMLVVPTSSKELLINAFTQGLQVGLFFESLAKKPATSFHEVLARVRKYMNLEDARLVKRDENLNRMRDNEIPPQRSKGEPQGQFNPLELKNKHYTPLITNPAKTRDTNRYHKLRQEIEQLIQAEYRKDYVDKTGKDSCHRDTCRSDEWVDNSPWRERRKEKLLLRSRATKISQLKG</sequence>
<dbReference type="AlphaFoldDB" id="A0AAE1T838"/>
<name>A0AAE1T838_9LAMI</name>
<gene>
    <name evidence="2" type="ORF">Sango_2748700</name>
</gene>
<protein>
    <recommendedName>
        <fullName evidence="4">Retrotransposon gag domain-containing protein</fullName>
    </recommendedName>
</protein>
<feature type="region of interest" description="Disordered" evidence="1">
    <location>
        <begin position="83"/>
        <end position="103"/>
    </location>
</feature>
<organism evidence="2 3">
    <name type="scientific">Sesamum angolense</name>
    <dbReference type="NCBI Taxonomy" id="2727404"/>
    <lineage>
        <taxon>Eukaryota</taxon>
        <taxon>Viridiplantae</taxon>
        <taxon>Streptophyta</taxon>
        <taxon>Embryophyta</taxon>
        <taxon>Tracheophyta</taxon>
        <taxon>Spermatophyta</taxon>
        <taxon>Magnoliopsida</taxon>
        <taxon>eudicotyledons</taxon>
        <taxon>Gunneridae</taxon>
        <taxon>Pentapetalae</taxon>
        <taxon>asterids</taxon>
        <taxon>lamiids</taxon>
        <taxon>Lamiales</taxon>
        <taxon>Pedaliaceae</taxon>
        <taxon>Sesamum</taxon>
    </lineage>
</organism>
<evidence type="ECO:0000256" key="1">
    <source>
        <dbReference type="SAM" id="MobiDB-lite"/>
    </source>
</evidence>
<evidence type="ECO:0000313" key="2">
    <source>
        <dbReference type="EMBL" id="KAK4383729.1"/>
    </source>
</evidence>
<accession>A0AAE1T838</accession>
<comment type="caution">
    <text evidence="2">The sequence shown here is derived from an EMBL/GenBank/DDBJ whole genome shotgun (WGS) entry which is preliminary data.</text>
</comment>
<dbReference type="Proteomes" id="UP001289374">
    <property type="component" value="Unassembled WGS sequence"/>
</dbReference>
<reference evidence="2" key="2">
    <citation type="journal article" date="2024" name="Plant">
        <title>Genomic evolution and insights into agronomic trait innovations of Sesamum species.</title>
        <authorList>
            <person name="Miao H."/>
            <person name="Wang L."/>
            <person name="Qu L."/>
            <person name="Liu H."/>
            <person name="Sun Y."/>
            <person name="Le M."/>
            <person name="Wang Q."/>
            <person name="Wei S."/>
            <person name="Zheng Y."/>
            <person name="Lin W."/>
            <person name="Duan Y."/>
            <person name="Cao H."/>
            <person name="Xiong S."/>
            <person name="Wang X."/>
            <person name="Wei L."/>
            <person name="Li C."/>
            <person name="Ma Q."/>
            <person name="Ju M."/>
            <person name="Zhao R."/>
            <person name="Li G."/>
            <person name="Mu C."/>
            <person name="Tian Q."/>
            <person name="Mei H."/>
            <person name="Zhang T."/>
            <person name="Gao T."/>
            <person name="Zhang H."/>
        </authorList>
    </citation>
    <scope>NUCLEOTIDE SEQUENCE</scope>
    <source>
        <strain evidence="2">K16</strain>
    </source>
</reference>
<evidence type="ECO:0000313" key="3">
    <source>
        <dbReference type="Proteomes" id="UP001289374"/>
    </source>
</evidence>
<keyword evidence="3" id="KW-1185">Reference proteome</keyword>